<dbReference type="GO" id="GO:0048038">
    <property type="term" value="F:quinone binding"/>
    <property type="evidence" value="ECO:0007669"/>
    <property type="project" value="TreeGrafter"/>
</dbReference>
<sequence length="267" mass="28023">MIFRLSGKTALITGGSRGIGQAIAQRFAQEGARCILVGRNEASLKAACSALPPLAPGGKDHHHHHQHHHIFLPGEVSQAETWDNIVDRLGEEGLGGGVVDVLVNAAGVSQSSLLVKTSPLEIETILNTNLRSTVLGCRAIGKQMIRRARAERPGCNIINVSSVMAMRGGLGASVYAASKAGILGLTSALSQELGQFQIRVNALVPGYIETQMIENLDKSNLSKQIPLGRVGRAEEVADAAAFLATNSYANNCVLTIDGGLNAAFKGS</sequence>
<keyword evidence="6" id="KW-1185">Reference proteome</keyword>
<evidence type="ECO:0000313" key="6">
    <source>
        <dbReference type="Proteomes" id="UP000283895"/>
    </source>
</evidence>
<evidence type="ECO:0000256" key="2">
    <source>
        <dbReference type="ARBA" id="ARBA00022857"/>
    </source>
</evidence>
<dbReference type="OrthoDB" id="47007at2759"/>
<gene>
    <name evidence="5" type="ORF">VMCG_04134</name>
</gene>
<dbReference type="PANTHER" id="PTHR42760">
    <property type="entry name" value="SHORT-CHAIN DEHYDROGENASES/REDUCTASES FAMILY MEMBER"/>
    <property type="match status" value="1"/>
</dbReference>
<dbReference type="EMBL" id="LKEA01000009">
    <property type="protein sequence ID" value="ROW06920.1"/>
    <property type="molecule type" value="Genomic_DNA"/>
</dbReference>
<dbReference type="AlphaFoldDB" id="A0A423WTR0"/>
<evidence type="ECO:0000313" key="5">
    <source>
        <dbReference type="EMBL" id="ROW06920.1"/>
    </source>
</evidence>
<evidence type="ECO:0000256" key="3">
    <source>
        <dbReference type="ARBA" id="ARBA00023002"/>
    </source>
</evidence>
<reference evidence="5 6" key="1">
    <citation type="submission" date="2015-09" db="EMBL/GenBank/DDBJ databases">
        <title>Host preference determinants of Valsa canker pathogens revealed by comparative genomics.</title>
        <authorList>
            <person name="Yin Z."/>
            <person name="Huang L."/>
        </authorList>
    </citation>
    <scope>NUCLEOTIDE SEQUENCE [LARGE SCALE GENOMIC DNA]</scope>
    <source>
        <strain evidence="5 6">03-1</strain>
    </source>
</reference>
<dbReference type="GO" id="GO:0006633">
    <property type="term" value="P:fatty acid biosynthetic process"/>
    <property type="evidence" value="ECO:0007669"/>
    <property type="project" value="TreeGrafter"/>
</dbReference>
<dbReference type="Gene3D" id="3.40.50.720">
    <property type="entry name" value="NAD(P)-binding Rossmann-like Domain"/>
    <property type="match status" value="1"/>
</dbReference>
<evidence type="ECO:0000256" key="1">
    <source>
        <dbReference type="ARBA" id="ARBA00006484"/>
    </source>
</evidence>
<dbReference type="PANTHER" id="PTHR42760:SF133">
    <property type="entry name" value="3-OXOACYL-[ACYL-CARRIER-PROTEIN] REDUCTASE"/>
    <property type="match status" value="1"/>
</dbReference>
<dbReference type="PROSITE" id="PS00061">
    <property type="entry name" value="ADH_SHORT"/>
    <property type="match status" value="1"/>
</dbReference>
<proteinExistence type="inferred from homology"/>
<dbReference type="PRINTS" id="PR00081">
    <property type="entry name" value="GDHRDH"/>
</dbReference>
<dbReference type="FunFam" id="3.40.50.720:FF:000173">
    <property type="entry name" value="3-oxoacyl-[acyl-carrier protein] reductase"/>
    <property type="match status" value="1"/>
</dbReference>
<dbReference type="SUPFAM" id="SSF51735">
    <property type="entry name" value="NAD(P)-binding Rossmann-fold domains"/>
    <property type="match status" value="1"/>
</dbReference>
<protein>
    <submittedName>
        <fullName evidence="5">Uncharacterized protein</fullName>
    </submittedName>
</protein>
<organism evidence="5 6">
    <name type="scientific">Cytospora schulzeri</name>
    <dbReference type="NCBI Taxonomy" id="448051"/>
    <lineage>
        <taxon>Eukaryota</taxon>
        <taxon>Fungi</taxon>
        <taxon>Dikarya</taxon>
        <taxon>Ascomycota</taxon>
        <taxon>Pezizomycotina</taxon>
        <taxon>Sordariomycetes</taxon>
        <taxon>Sordariomycetidae</taxon>
        <taxon>Diaporthales</taxon>
        <taxon>Cytosporaceae</taxon>
        <taxon>Cytospora</taxon>
    </lineage>
</organism>
<dbReference type="InterPro" id="IPR020904">
    <property type="entry name" value="Sc_DH/Rdtase_CS"/>
</dbReference>
<dbReference type="Proteomes" id="UP000283895">
    <property type="component" value="Unassembled WGS sequence"/>
</dbReference>
<evidence type="ECO:0000256" key="4">
    <source>
        <dbReference type="RuleBase" id="RU000363"/>
    </source>
</evidence>
<dbReference type="InterPro" id="IPR002347">
    <property type="entry name" value="SDR_fam"/>
</dbReference>
<dbReference type="STRING" id="356882.A0A423WTR0"/>
<name>A0A423WTR0_9PEZI</name>
<dbReference type="GO" id="GO:0016616">
    <property type="term" value="F:oxidoreductase activity, acting on the CH-OH group of donors, NAD or NADP as acceptor"/>
    <property type="evidence" value="ECO:0007669"/>
    <property type="project" value="TreeGrafter"/>
</dbReference>
<comment type="caution">
    <text evidence="5">The sequence shown here is derived from an EMBL/GenBank/DDBJ whole genome shotgun (WGS) entry which is preliminary data.</text>
</comment>
<keyword evidence="2" id="KW-0521">NADP</keyword>
<comment type="similarity">
    <text evidence="1 4">Belongs to the short-chain dehydrogenases/reductases (SDR) family.</text>
</comment>
<keyword evidence="3" id="KW-0560">Oxidoreductase</keyword>
<dbReference type="InterPro" id="IPR036291">
    <property type="entry name" value="NAD(P)-bd_dom_sf"/>
</dbReference>
<dbReference type="PRINTS" id="PR00080">
    <property type="entry name" value="SDRFAMILY"/>
</dbReference>
<dbReference type="Pfam" id="PF00106">
    <property type="entry name" value="adh_short"/>
    <property type="match status" value="1"/>
</dbReference>
<accession>A0A423WTR0</accession>